<protein>
    <submittedName>
        <fullName evidence="6">Uncharacterized protein</fullName>
    </submittedName>
</protein>
<evidence type="ECO:0000259" key="5">
    <source>
        <dbReference type="Pfam" id="PF20220"/>
    </source>
</evidence>
<feature type="domain" description="Neuraminidase-like" evidence="4">
    <location>
        <begin position="1964"/>
        <end position="2126"/>
    </location>
</feature>
<evidence type="ECO:0000256" key="1">
    <source>
        <dbReference type="SAM" id="Coils"/>
    </source>
</evidence>
<gene>
    <name evidence="6" type="ORF">MKZ38_003437</name>
</gene>
<name>A0AAD5WSF0_9PEZI</name>
<dbReference type="Pfam" id="PF18413">
    <property type="entry name" value="Neuraminidase"/>
    <property type="match status" value="1"/>
</dbReference>
<dbReference type="Pfam" id="PF20220">
    <property type="entry name" value="ABC_toxin_N"/>
    <property type="match status" value="1"/>
</dbReference>
<reference evidence="6" key="1">
    <citation type="submission" date="2022-07" db="EMBL/GenBank/DDBJ databases">
        <title>Draft genome sequence of Zalerion maritima ATCC 34329, a (micro)plastics degrading marine fungus.</title>
        <authorList>
            <person name="Paco A."/>
            <person name="Goncalves M.F.M."/>
            <person name="Rocha-Santos T.A.P."/>
            <person name="Alves A."/>
        </authorList>
    </citation>
    <scope>NUCLEOTIDE SEQUENCE</scope>
    <source>
        <strain evidence="6">ATCC 34329</strain>
    </source>
</reference>
<feature type="domain" description="Tc toxin complex TcA C-terminal TcB-binding" evidence="3">
    <location>
        <begin position="2820"/>
        <end position="3111"/>
    </location>
</feature>
<accession>A0AAD5WSF0</accession>
<evidence type="ECO:0000259" key="4">
    <source>
        <dbReference type="Pfam" id="PF18413"/>
    </source>
</evidence>
<dbReference type="InterPro" id="IPR041079">
    <property type="entry name" value="Neuraminidase-like"/>
</dbReference>
<evidence type="ECO:0000256" key="2">
    <source>
        <dbReference type="SAM" id="MobiDB-lite"/>
    </source>
</evidence>
<feature type="compositionally biased region" description="Low complexity" evidence="2">
    <location>
        <begin position="119"/>
        <end position="132"/>
    </location>
</feature>
<feature type="coiled-coil region" evidence="1">
    <location>
        <begin position="2822"/>
        <end position="2849"/>
    </location>
</feature>
<dbReference type="Proteomes" id="UP001201980">
    <property type="component" value="Unassembled WGS sequence"/>
</dbReference>
<evidence type="ECO:0000313" key="7">
    <source>
        <dbReference type="Proteomes" id="UP001201980"/>
    </source>
</evidence>
<organism evidence="6 7">
    <name type="scientific">Zalerion maritima</name>
    <dbReference type="NCBI Taxonomy" id="339359"/>
    <lineage>
        <taxon>Eukaryota</taxon>
        <taxon>Fungi</taxon>
        <taxon>Dikarya</taxon>
        <taxon>Ascomycota</taxon>
        <taxon>Pezizomycotina</taxon>
        <taxon>Sordariomycetes</taxon>
        <taxon>Lulworthiomycetidae</taxon>
        <taxon>Lulworthiales</taxon>
        <taxon>Lulworthiaceae</taxon>
        <taxon>Zalerion</taxon>
    </lineage>
</organism>
<dbReference type="EMBL" id="JAKWBI020000208">
    <property type="protein sequence ID" value="KAJ2899081.1"/>
    <property type="molecule type" value="Genomic_DNA"/>
</dbReference>
<dbReference type="Pfam" id="PF18276">
    <property type="entry name" value="TcA_TcB_BD"/>
    <property type="match status" value="1"/>
</dbReference>
<proteinExistence type="predicted"/>
<evidence type="ECO:0000313" key="6">
    <source>
        <dbReference type="EMBL" id="KAJ2899081.1"/>
    </source>
</evidence>
<sequence length="3283" mass="362736">MMGTAVTELLDCIRPIVESGGHFDLFQAAIEGLIQENPENLSSYELAHRTVRKLSDDGKLGKGMETRLDLAIQVAQLSGNNPKLVASIDRSSTVNTVRDFAVHMDTAAIESVFRNPDASSSSPPSVVTPGTGEESTPDPASDVLEAAKATRAAAFAAAPTAAVQGMVMKDKVKLSSPDPSVKDDVVRVLSSLGDDAIVTKAVSAMAETAEVPPQRRPAVAEELKQLGRLASMSSSPRVMEALAEKNFTSASAIVANPKSTFVASMQGSLTAVEATEVFESAANTKIRNENVLVGLLQLVRGTGLEAIDGMASPAFRQLKVQKAFKEWSPRDDDVNFETLFGGMDQCDCDDCTTVYSAASYFVDLLEYLRHSDVAENAGHALAIADSSKEGEEPSIAGTVLEKLFRRRPDLGNLQLTCENTNTILPYIDLGNEVMESFILSLDTFKKDSSQGWAKQVRIDVYNVGDEDSGELLSQPQNTNYDAYRVLADASYPLTLPYHQPIDAQRAFLGFLKVPRLELLDAFRPKPPKVTSYVLTEDQQAILASLQQTVLNRQVDAEILGLVQEEYRMLTGEVFFEQEFFKITENKAFTADEYKQEIGLLPPYAYWGYQSEAALVGAADDPSGGRTGLSFVKAQFLPRSGVSYMDLCSIVETAFINPMMPKGEDKRFFDSLRFSYKFLQTLVNHRAKDSRSRFKQLSEFLVRTTNILQLTEQHVDETSGVTDAKTASSQGMPNYVSPNEAREWVYNNFEKFGKIIVLDSGEGPRLPSAITGQLVARKPVAALGASPTGEAGPGDGEVVIGTLATDGTIKNADGVTVANVTIGGRVLMGSAVDEITMSEQYRNYEIDIRRQDGQAVAAVDSRGYLMVASNDGLTASGIISGPISPGFSALTSIVEWYLPAGLGGSCNIDNVRLIHLDGTSLSMEEWHRFQQFIRLWRRLAWSIPETDMALTPVAKPAALPGSAPVKPEEKAKDCYCAAGHESGLGRYSDVITFDNFTPESNPQPSGTIVSRPSGPTVTVETLHRLATIKKLVALTDLSVEKLLVFWNDIPTKGPKSLYTRLFFTSNIRSSDPVFGPDRNGDYFIGSTATMTDHILIVSAAFGIKPADVNFLLGGLEAADHVPMPAAVPNVLNIENLSAIYRHVLLARVLGVKVVDLGKLGLGGFLNAFDDPRVCLDLMETWALLVDSGISLHQLWYVAGGGSNPSTRYLDTLAPDTKMVLQTAKTLHDGMVAIKKDHPVPQKEADATPDLVKTTLSLIYEETVIGKILQFLAGESVFTVRADPISSSVLGSELEKEVKKVSPRVSYVRDEKKGSKLSVSGILADEQIKDLADLLLPEFQTNWAVEKLSAENATAKQLKSVQDKAEVEKRKMYEDWKDSVMRMSRLPESEFRDIFPSAVVQAELVPKEAGTIHVLSPDDAENTAAPKRLYFLRRLIPFLQDRLARVLVEDTMASAVGFDDKSVARTVLNNIPIPLGDGQAGKPAMGVLLGNLRVEDTQPEASADPSHNTDVSNLWTGYLAPQTTEWYELSVAQEAKPSPMILDGKLYRFEKLQDDPERLWSIATERTPAIVLESGTLYPLELDGIAPGDLQWKTTTSSRVAIPESTFLPNRAEEQLNATFVSLQKLAIVCNGFKLSSGDILHIQSYPSSFAVGGTSFDFTTLTISMWKRLQSYVEFRDSLPEKTKLPLLDFFTWAEDHQDAGRDELVDKMVAVAGWDRQQVCDIFNHAGFTRGQVAEFRNEAIMSKFGRLVDMAAKIGVDIPRLFAWATPLGTASDDFFKLHEVAEDMKKMARSRYSLGTWPDAVKPINDKLRENQKMALIAYLLAQDEMLRLGIHDADGLFEYFLIDPQMTPLVETSRIKQAIATVQVYIQRCLLGLEESPERGGVPPGALDAKRWEWMQRYRVWEANRKVFLYPENWIDPSLRDDKSEFFQQLEAELLQKDLSRDVVSTAFKTFLYGVSDISNLTVAGLCFDRLKEDGDNTIHLFAKSRAAPYTYYHNTYRKSSSRWTNWKKMMVEIPQYTDEDYQGLSGSYIAPISFNNRLVVFIPQMLNKTIPKKEGTESTFTDLGGKTSKDVTPDTAWEIKMSWIELRNGTWTQRKLCSESIVTPDRSGTETLATPAISTYKFVTHEVFSGPKPRGNEWIDRAVSVEAVQEDTSLGTWTLAEDQLFLNRSKSTLPTFPKDRSSFGYDTSKAPYQMKFLHVYNDLAKGTLTSLPTYPYATSTDATKTQYGSRVWFSSNSTHSLQYSRIGQLMSRSAQATGNSTVDFFEYLGSFQQSGDLQTMYGGSSTAAGETWTFDELSQPFSLYNWELGLHAPMAVVDRLLKAQQFEEALNICHCVFNPMAGGKRGDMSRAWVFAPFRKMSTDTIESFFQSFSPNQPRTDVDAWRDNPFAPHVIARTRPVAYMKWIVMKYIEILIEWGDHYFRQNTLETIPNAIQMYILASHLYGPRGQKIKKPRKVKSYTYNSLMTKFDAFSNALVKMEDAFPTSNLTPLPVGKLPNDTEVELANVFGFAGTLFFSIPDNPQLRALGERIDDRLFKIRHSQDINGIFRKLPLFEPPIDPSLLVQAAAQGLSINSVLTDLNGPMPNYRFQYLLQRALELASEVKSFGHALLAAKERQDGEEYSALLAQHETGTRRLVMEMKKLAVQEANSSLEALVYSRKGPESRMRFYLQLAGEELSAVPGAEAEFQALSEKIQAPVDSGGLKLLPAEKLQSDLNAAAVGFTVAQSALESVSAVFKVLPETAAHGTPLGVGAAVKWGAPNIGDAMEMVAKGLHGVEKGLSYGANSAGSNAAARRALNDRLAQANMAGYEISSIDKQITAAKIRLDMANRDIELQQKQIDQAHEAEEFLRSKYTNSELYSWIFGQTKSLFYKSYTEAHDVARKVEKVFKFERPQVAATTYVKSGYWNTARDGLLAGEHLFGALKQIEAAYISNKGHDFEITKNVSLRHIDPFKLLALRETGSCGFSVPEILFDMDFPGHYLRRIKSVSVTIPCVVGPYSSVNATLRLDSSRYRVNSDVGDAYPEEQSDGSAADKRFATTNVPISSIAVSSGQGDSGVFELSFQGDRYVPFEGAGAVSSWTLSLPDPELASFNYASISDVILQIRYTSLDGGTQLRDKATEAAKNFVAVVEDASDAGGLHALFDLKNDFGSSWARFSQATTTTTTMTRELELPELQDKLPLFAHGRPKGSVKAHDVWLLIEPEGGLDAKNVRIMPRGENGRTEPEIPLTSADTDKTKGFRAFEAKNIEAPIQTWALMMQADGKVDVKRMWMLVRYVIKKN</sequence>
<comment type="caution">
    <text evidence="6">The sequence shown here is derived from an EMBL/GenBank/DDBJ whole genome shotgun (WGS) entry which is preliminary data.</text>
</comment>
<dbReference type="InterPro" id="IPR040840">
    <property type="entry name" value="TcA_TcB_BD"/>
</dbReference>
<dbReference type="InterPro" id="IPR046839">
    <property type="entry name" value="ABC_toxin_N"/>
</dbReference>
<keyword evidence="1" id="KW-0175">Coiled coil</keyword>
<evidence type="ECO:0000259" key="3">
    <source>
        <dbReference type="Pfam" id="PF18276"/>
    </source>
</evidence>
<feature type="domain" description="ABC toxin N-terminal" evidence="5">
    <location>
        <begin position="1808"/>
        <end position="1934"/>
    </location>
</feature>
<feature type="region of interest" description="Disordered" evidence="2">
    <location>
        <begin position="113"/>
        <end position="140"/>
    </location>
</feature>
<keyword evidence="7" id="KW-1185">Reference proteome</keyword>